<dbReference type="Proteomes" id="UP000824755">
    <property type="component" value="Chromosome"/>
</dbReference>
<organism evidence="2 3">
    <name type="scientific">Lysobacter soyae</name>
    <dbReference type="NCBI Taxonomy" id="2764185"/>
    <lineage>
        <taxon>Bacteria</taxon>
        <taxon>Pseudomonadati</taxon>
        <taxon>Pseudomonadota</taxon>
        <taxon>Gammaproteobacteria</taxon>
        <taxon>Lysobacterales</taxon>
        <taxon>Lysobacteraceae</taxon>
        <taxon>Lysobacter</taxon>
    </lineage>
</organism>
<dbReference type="Gene3D" id="3.30.1380.10">
    <property type="match status" value="1"/>
</dbReference>
<dbReference type="EMBL" id="CP080544">
    <property type="protein sequence ID" value="QYR53746.1"/>
    <property type="molecule type" value="Genomic_DNA"/>
</dbReference>
<dbReference type="InterPro" id="IPR009045">
    <property type="entry name" value="Zn_M74/Hedgehog-like"/>
</dbReference>
<feature type="domain" description="D-alanyl-D-alanine carboxypeptidase-like core" evidence="1">
    <location>
        <begin position="136"/>
        <end position="260"/>
    </location>
</feature>
<evidence type="ECO:0000313" key="3">
    <source>
        <dbReference type="Proteomes" id="UP000824755"/>
    </source>
</evidence>
<evidence type="ECO:0000259" key="1">
    <source>
        <dbReference type="Pfam" id="PF02557"/>
    </source>
</evidence>
<dbReference type="PANTHER" id="PTHR34385:SF1">
    <property type="entry name" value="PEPTIDOGLYCAN L-ALANYL-D-GLUTAMATE ENDOPEPTIDASE CWLK"/>
    <property type="match status" value="1"/>
</dbReference>
<keyword evidence="2" id="KW-0378">Hydrolase</keyword>
<dbReference type="InterPro" id="IPR058193">
    <property type="entry name" value="VanY/YodJ_core_dom"/>
</dbReference>
<sequence>MSTLKLHNHVSFEALPARLARASASSHARALALSTWLLKRKRDGRFLAAVDTRGQMQRLAPMRASEVLALEKFAKQIQAAGRSTGHTLPLAGLEQRLRMLGLSSEDYAHRTGLHLIAEPATLDFAGWDRYQRPLWLTRDTARAWHQMGVAARRDDVHLEAVSGYRGHDYQLRIFERKLGRGQPVEDILRVNAAPGYSEHHSGRALDISSLGEPAAEESFERTDAFQWLSTHAPTFGFRLSYPRNNPHGIVYEPWHWYYIG</sequence>
<dbReference type="RefSeq" id="WP_220380553.1">
    <property type="nucleotide sequence ID" value="NZ_CP080544.1"/>
</dbReference>
<dbReference type="InterPro" id="IPR052179">
    <property type="entry name" value="DD-CPase-like"/>
</dbReference>
<evidence type="ECO:0000313" key="2">
    <source>
        <dbReference type="EMBL" id="QYR53746.1"/>
    </source>
</evidence>
<protein>
    <submittedName>
        <fullName evidence="2">D-alanyl-D-alanine carboxypeptidase family protein</fullName>
    </submittedName>
</protein>
<proteinExistence type="predicted"/>
<gene>
    <name evidence="2" type="ORF">H8L67_04505</name>
</gene>
<name>A0ABX8WSD1_9GAMM</name>
<dbReference type="GO" id="GO:0004180">
    <property type="term" value="F:carboxypeptidase activity"/>
    <property type="evidence" value="ECO:0007669"/>
    <property type="project" value="UniProtKB-KW"/>
</dbReference>
<reference evidence="2 3" key="1">
    <citation type="submission" date="2021-08" db="EMBL/GenBank/DDBJ databases">
        <title>Lysobacter sp. strain CJ11 Genome sequencing and assembly.</title>
        <authorList>
            <person name="Kim I."/>
        </authorList>
    </citation>
    <scope>NUCLEOTIDE SEQUENCE [LARGE SCALE GENOMIC DNA]</scope>
    <source>
        <strain evidence="2 3">CJ11</strain>
    </source>
</reference>
<accession>A0ABX8WSD1</accession>
<dbReference type="CDD" id="cd14852">
    <property type="entry name" value="LD-carboxypeptidase"/>
    <property type="match status" value="1"/>
</dbReference>
<dbReference type="InterPro" id="IPR003709">
    <property type="entry name" value="VanY-like_core_dom"/>
</dbReference>
<keyword evidence="2" id="KW-0121">Carboxypeptidase</keyword>
<dbReference type="PANTHER" id="PTHR34385">
    <property type="entry name" value="D-ALANYL-D-ALANINE CARBOXYPEPTIDASE"/>
    <property type="match status" value="1"/>
</dbReference>
<dbReference type="Pfam" id="PF02557">
    <property type="entry name" value="VanY"/>
    <property type="match status" value="1"/>
</dbReference>
<dbReference type="SUPFAM" id="SSF55166">
    <property type="entry name" value="Hedgehog/DD-peptidase"/>
    <property type="match status" value="1"/>
</dbReference>
<keyword evidence="3" id="KW-1185">Reference proteome</keyword>
<keyword evidence="2" id="KW-0645">Protease</keyword>